<proteinExistence type="predicted"/>
<evidence type="ECO:0000313" key="2">
    <source>
        <dbReference type="Proteomes" id="UP000029859"/>
    </source>
</evidence>
<gene>
    <name evidence="1" type="ORF">LI82_02625</name>
</gene>
<dbReference type="Proteomes" id="UP000029859">
    <property type="component" value="Unassembled WGS sequence"/>
</dbReference>
<protein>
    <recommendedName>
        <fullName evidence="3">DUF3800 domain-containing protein</fullName>
    </recommendedName>
</protein>
<evidence type="ECO:0008006" key="3">
    <source>
        <dbReference type="Google" id="ProtNLM"/>
    </source>
</evidence>
<keyword evidence="2" id="KW-1185">Reference proteome</keyword>
<accession>A0A099T406</accession>
<dbReference type="RefSeq" id="WP_081955710.1">
    <property type="nucleotide sequence ID" value="NZ_CAAGSM010000002.1"/>
</dbReference>
<evidence type="ECO:0000313" key="1">
    <source>
        <dbReference type="EMBL" id="KGK98956.1"/>
    </source>
</evidence>
<sequence length="204" mass="23334">MVSYMFIDESGDLGSKSKYLILSALVVKSPDKLDRIIKNMRRNKFKKQLKNANEIKANSSSPELVKHMLSKLNGVDDAQAFFVNLNKEKCYSSFLKGNKHKMYNFAAGKLATNINLDEGKVIVRIDKSKGKQVLRDDFNHYFEERLMENSSLETVEIHHSNSHSWGGLQFADVLAWSAFQKIERCNGEYIDVLKIGSEAYEVWS</sequence>
<dbReference type="Pfam" id="PF12686">
    <property type="entry name" value="DUF3800"/>
    <property type="match status" value="1"/>
</dbReference>
<name>A0A099T406_METMT</name>
<dbReference type="InterPro" id="IPR024524">
    <property type="entry name" value="DUF3800"/>
</dbReference>
<dbReference type="EMBL" id="JRHO01000009">
    <property type="protein sequence ID" value="KGK98956.1"/>
    <property type="molecule type" value="Genomic_DNA"/>
</dbReference>
<organism evidence="1 2">
    <name type="scientific">Methanococcoides methylutens</name>
    <dbReference type="NCBI Taxonomy" id="2226"/>
    <lineage>
        <taxon>Archaea</taxon>
        <taxon>Methanobacteriati</taxon>
        <taxon>Methanobacteriota</taxon>
        <taxon>Stenosarchaea group</taxon>
        <taxon>Methanomicrobia</taxon>
        <taxon>Methanosarcinales</taxon>
        <taxon>Methanosarcinaceae</taxon>
        <taxon>Methanococcoides</taxon>
    </lineage>
</organism>
<comment type="caution">
    <text evidence="1">The sequence shown here is derived from an EMBL/GenBank/DDBJ whole genome shotgun (WGS) entry which is preliminary data.</text>
</comment>
<dbReference type="AlphaFoldDB" id="A0A099T406"/>
<reference evidence="1 2" key="1">
    <citation type="submission" date="2014-09" db="EMBL/GenBank/DDBJ databases">
        <title>Draft genome sequence of an obligately methylotrophic methanogen, Methanococcoides methylutens, isolated from marine sediment.</title>
        <authorList>
            <person name="Guan Y."/>
            <person name="Ngugi D.K."/>
            <person name="Blom J."/>
            <person name="Ali S."/>
            <person name="Ferry J.G."/>
            <person name="Stingl U."/>
        </authorList>
    </citation>
    <scope>NUCLEOTIDE SEQUENCE [LARGE SCALE GENOMIC DNA]</scope>
    <source>
        <strain evidence="1 2">DSM 2657</strain>
    </source>
</reference>